<feature type="compositionally biased region" description="Low complexity" evidence="1">
    <location>
        <begin position="368"/>
        <end position="385"/>
    </location>
</feature>
<feature type="region of interest" description="Disordered" evidence="1">
    <location>
        <begin position="288"/>
        <end position="326"/>
    </location>
</feature>
<accession>A0A5C5FYA9</accession>
<evidence type="ECO:0000313" key="2">
    <source>
        <dbReference type="EMBL" id="TNY21850.1"/>
    </source>
</evidence>
<comment type="caution">
    <text evidence="2">The sequence shown here is derived from an EMBL/GenBank/DDBJ whole genome shotgun (WGS) entry which is preliminary data.</text>
</comment>
<sequence length="857" mass="91535">MQGPSWPGESHPSAGQDWSNGSALARPGTERPGWTPDPEQGHQATLRNHQLHLQLPPTYARLAPVDDGTAARQLRLAPSLASGSHPGPGAHDSLPAPLASTSTFDLQAYAAYPTPTHPLPLPAHVPPGFAYEAPAPAAPPSFADPHLSAHSPYAQAPATEYPFWIDAHGLPQAPPPPPPHLGGSTVAGLGQLRSASVDAGQPHGRLMAMAHAHDDTVSSSWPANAPAQQQTVFPPTPLPHQDLQPGSYPGARAHFAPSFVLPNATPYGDYSATPSFGGPSTSLWVQQQAYDPSPSSAPGDSSAPANSSTSRPHLPRVSTFPPPSGLSSSFASYAHPGSPPGFLASQASLAGPSANKKRSRGGTGPAEGGSSASASRRPSRASQASQNPNKKLTVDLHTTCAVCGVPVARLILRGKRAELDVPHSAVFTCLACSASAASTGDEKKKDKPKKPSFRKRNKRFDDPSATVACDVCLRDIAVGGVLPLPPDPTTAAAPIEFMVEIVCVACDAKYKRCSDCGGGGGSRAGTGKWRCAELFPPQRKTCSLKHQRLGAFPDMSYSVLRNTEIPTDEVDELSQTLEGMFVNAMLAGLCIPEVLEQDGAVFTSYEACYARATMGWKGFDPLLRYDIEQESAIRRYLALRTCTPNLRKPTRQTPDDSPADSPEPAFGPVSGKKRDGVVLKEGKEIAGFIIAEHELLIGSLFLCIVLPWDPTGEIFDATSLLISALIRHVDADVKTTNLQRVQQGLSPYPDIARVWTMLFFKRDSRVLTSLVKKRGFQYLEDYLADHPEVPREQFPPHRPCYLPVGPAQEGWEILVRQQRTMADGSVDDWGARRPADEERGKKKELRAKAAAANSGSR</sequence>
<organism evidence="2 3">
    <name type="scientific">Rhodotorula diobovata</name>
    <dbReference type="NCBI Taxonomy" id="5288"/>
    <lineage>
        <taxon>Eukaryota</taxon>
        <taxon>Fungi</taxon>
        <taxon>Dikarya</taxon>
        <taxon>Basidiomycota</taxon>
        <taxon>Pucciniomycotina</taxon>
        <taxon>Microbotryomycetes</taxon>
        <taxon>Sporidiobolales</taxon>
        <taxon>Sporidiobolaceae</taxon>
        <taxon>Rhodotorula</taxon>
    </lineage>
</organism>
<feature type="region of interest" description="Disordered" evidence="1">
    <location>
        <begin position="824"/>
        <end position="857"/>
    </location>
</feature>
<feature type="compositionally biased region" description="Polar residues" evidence="1">
    <location>
        <begin position="217"/>
        <end position="233"/>
    </location>
</feature>
<feature type="region of interest" description="Disordered" evidence="1">
    <location>
        <begin position="1"/>
        <end position="45"/>
    </location>
</feature>
<dbReference type="Proteomes" id="UP000311382">
    <property type="component" value="Unassembled WGS sequence"/>
</dbReference>
<dbReference type="AlphaFoldDB" id="A0A5C5FYA9"/>
<reference evidence="2 3" key="1">
    <citation type="submission" date="2019-03" db="EMBL/GenBank/DDBJ databases">
        <title>Rhodosporidium diobovatum UCD-FST 08-225 genome sequencing, assembly, and annotation.</title>
        <authorList>
            <person name="Fakankun I.U."/>
            <person name="Fristensky B."/>
            <person name="Levin D.B."/>
        </authorList>
    </citation>
    <scope>NUCLEOTIDE SEQUENCE [LARGE SCALE GENOMIC DNA]</scope>
    <source>
        <strain evidence="2 3">UCD-FST 08-225</strain>
    </source>
</reference>
<dbReference type="OrthoDB" id="2129662at2759"/>
<dbReference type="STRING" id="5288.A0A5C5FYA9"/>
<feature type="compositionally biased region" description="Low complexity" evidence="1">
    <location>
        <begin position="289"/>
        <end position="308"/>
    </location>
</feature>
<feature type="compositionally biased region" description="Low complexity" evidence="1">
    <location>
        <begin position="848"/>
        <end position="857"/>
    </location>
</feature>
<feature type="region of interest" description="Disordered" evidence="1">
    <location>
        <begin position="79"/>
        <end position="98"/>
    </location>
</feature>
<feature type="region of interest" description="Disordered" evidence="1">
    <location>
        <begin position="216"/>
        <end position="250"/>
    </location>
</feature>
<feature type="compositionally biased region" description="Low complexity" evidence="1">
    <location>
        <begin position="655"/>
        <end position="664"/>
    </location>
</feature>
<dbReference type="EMBL" id="SOZI01000036">
    <property type="protein sequence ID" value="TNY21850.1"/>
    <property type="molecule type" value="Genomic_DNA"/>
</dbReference>
<evidence type="ECO:0000256" key="1">
    <source>
        <dbReference type="SAM" id="MobiDB-lite"/>
    </source>
</evidence>
<feature type="region of interest" description="Disordered" evidence="1">
    <location>
        <begin position="645"/>
        <end position="670"/>
    </location>
</feature>
<evidence type="ECO:0000313" key="3">
    <source>
        <dbReference type="Proteomes" id="UP000311382"/>
    </source>
</evidence>
<feature type="compositionally biased region" description="Basic and acidic residues" evidence="1">
    <location>
        <begin position="829"/>
        <end position="841"/>
    </location>
</feature>
<gene>
    <name evidence="2" type="ORF">DMC30DRAFT_181791</name>
</gene>
<keyword evidence="3" id="KW-1185">Reference proteome</keyword>
<feature type="region of interest" description="Disordered" evidence="1">
    <location>
        <begin position="342"/>
        <end position="390"/>
    </location>
</feature>
<feature type="compositionally biased region" description="Basic residues" evidence="1">
    <location>
        <begin position="446"/>
        <end position="458"/>
    </location>
</feature>
<feature type="region of interest" description="Disordered" evidence="1">
    <location>
        <begin position="439"/>
        <end position="459"/>
    </location>
</feature>
<name>A0A5C5FYA9_9BASI</name>
<protein>
    <submittedName>
        <fullName evidence="2">Uncharacterized protein</fullName>
    </submittedName>
</protein>
<proteinExistence type="predicted"/>